<dbReference type="InterPro" id="IPR000551">
    <property type="entry name" value="MerR-type_HTH_dom"/>
</dbReference>
<dbReference type="SUPFAM" id="SSF89082">
    <property type="entry name" value="Antibiotic binding domain of TipA-like multidrug resistance regulators"/>
    <property type="match status" value="1"/>
</dbReference>
<dbReference type="PANTHER" id="PTHR30204:SF90">
    <property type="entry name" value="HTH-TYPE TRANSCRIPTIONAL ACTIVATOR MTA"/>
    <property type="match status" value="1"/>
</dbReference>
<evidence type="ECO:0000256" key="4">
    <source>
        <dbReference type="ARBA" id="ARBA00023163"/>
    </source>
</evidence>
<dbReference type="PRINTS" id="PR00040">
    <property type="entry name" value="HTHMERR"/>
</dbReference>
<dbReference type="Gene3D" id="1.10.490.50">
    <property type="entry name" value="Antibiotic binding domain of TipA-like multidrug resistance regulators"/>
    <property type="match status" value="1"/>
</dbReference>
<evidence type="ECO:0000256" key="1">
    <source>
        <dbReference type="ARBA" id="ARBA00023015"/>
    </source>
</evidence>
<keyword evidence="7" id="KW-1185">Reference proteome</keyword>
<evidence type="ECO:0000313" key="6">
    <source>
        <dbReference type="EMBL" id="GEM41190.1"/>
    </source>
</evidence>
<dbReference type="GO" id="GO:0003677">
    <property type="term" value="F:DNA binding"/>
    <property type="evidence" value="ECO:0007669"/>
    <property type="project" value="UniProtKB-KW"/>
</dbReference>
<gene>
    <name evidence="6" type="ORF">NN4_57090</name>
</gene>
<protein>
    <submittedName>
        <fullName evidence="6">MerR family transcriptional regulator</fullName>
    </submittedName>
</protein>
<dbReference type="InterPro" id="IPR009061">
    <property type="entry name" value="DNA-bd_dom_put_sf"/>
</dbReference>
<feature type="domain" description="HTH merR-type" evidence="5">
    <location>
        <begin position="19"/>
        <end position="88"/>
    </location>
</feature>
<dbReference type="Proteomes" id="UP000321424">
    <property type="component" value="Unassembled WGS sequence"/>
</dbReference>
<dbReference type="SUPFAM" id="SSF46955">
    <property type="entry name" value="Putative DNA-binding domain"/>
    <property type="match status" value="1"/>
</dbReference>
<dbReference type="PROSITE" id="PS50937">
    <property type="entry name" value="HTH_MERR_2"/>
    <property type="match status" value="1"/>
</dbReference>
<keyword evidence="1" id="KW-0805">Transcription regulation</keyword>
<organism evidence="6 7">
    <name type="scientific">Nocardia ninae NBRC 108245</name>
    <dbReference type="NCBI Taxonomy" id="1210091"/>
    <lineage>
        <taxon>Bacteria</taxon>
        <taxon>Bacillati</taxon>
        <taxon>Actinomycetota</taxon>
        <taxon>Actinomycetes</taxon>
        <taxon>Mycobacteriales</taxon>
        <taxon>Nocardiaceae</taxon>
        <taxon>Nocardia</taxon>
    </lineage>
</organism>
<sequence>MHAGYTDEMRRENEVVRTEWSIQDLAKAAGTTSRTLRHYGQLGLLPPSRIGTNGYRYYDQGSLVRLQRILLLRELGLGLPVIAEVLAGEQDSGTALRTHLELLRQEQERIRRQIESVQTTLHKTERGEPLMAAEVFDGFDHTQYKDEVIERWGKDAYESGDRWWRSMSEAEQKQFQQTQADIAADFGRAHAAGLAPDSAEVQAITARHFRWVGIGWQGRPVAKEAFIGLGEMYVADPRFTANYDVHGAGTAELIRDAMRVYAETHL</sequence>
<dbReference type="EMBL" id="BJXA01000047">
    <property type="protein sequence ID" value="GEM41190.1"/>
    <property type="molecule type" value="Genomic_DNA"/>
</dbReference>
<proteinExistence type="predicted"/>
<keyword evidence="4" id="KW-0804">Transcription</keyword>
<dbReference type="InterPro" id="IPR012925">
    <property type="entry name" value="TipAS_dom"/>
</dbReference>
<evidence type="ECO:0000256" key="3">
    <source>
        <dbReference type="ARBA" id="ARBA00023159"/>
    </source>
</evidence>
<comment type="caution">
    <text evidence="6">The sequence shown here is derived from an EMBL/GenBank/DDBJ whole genome shotgun (WGS) entry which is preliminary data.</text>
</comment>
<accession>A0A511MKM9</accession>
<dbReference type="Pfam" id="PF13411">
    <property type="entry name" value="MerR_1"/>
    <property type="match status" value="1"/>
</dbReference>
<evidence type="ECO:0000256" key="2">
    <source>
        <dbReference type="ARBA" id="ARBA00023125"/>
    </source>
</evidence>
<evidence type="ECO:0000259" key="5">
    <source>
        <dbReference type="PROSITE" id="PS50937"/>
    </source>
</evidence>
<dbReference type="InterPro" id="IPR036244">
    <property type="entry name" value="TipA-like_antibiotic-bd"/>
</dbReference>
<name>A0A511MKM9_9NOCA</name>
<dbReference type="AlphaFoldDB" id="A0A511MKM9"/>
<keyword evidence="2" id="KW-0238">DNA-binding</keyword>
<dbReference type="Pfam" id="PF07739">
    <property type="entry name" value="TipAS"/>
    <property type="match status" value="1"/>
</dbReference>
<dbReference type="PANTHER" id="PTHR30204">
    <property type="entry name" value="REDOX-CYCLING DRUG-SENSING TRANSCRIPTIONAL ACTIVATOR SOXR"/>
    <property type="match status" value="1"/>
</dbReference>
<dbReference type="CDD" id="cd01106">
    <property type="entry name" value="HTH_TipAL-Mta"/>
    <property type="match status" value="1"/>
</dbReference>
<evidence type="ECO:0000313" key="7">
    <source>
        <dbReference type="Proteomes" id="UP000321424"/>
    </source>
</evidence>
<reference evidence="6 7" key="1">
    <citation type="submission" date="2019-07" db="EMBL/GenBank/DDBJ databases">
        <title>Whole genome shotgun sequence of Nocardia ninae NBRC 108245.</title>
        <authorList>
            <person name="Hosoyama A."/>
            <person name="Uohara A."/>
            <person name="Ohji S."/>
            <person name="Ichikawa N."/>
        </authorList>
    </citation>
    <scope>NUCLEOTIDE SEQUENCE [LARGE SCALE GENOMIC DNA]</scope>
    <source>
        <strain evidence="6 7">NBRC 108245</strain>
    </source>
</reference>
<dbReference type="GO" id="GO:0003700">
    <property type="term" value="F:DNA-binding transcription factor activity"/>
    <property type="evidence" value="ECO:0007669"/>
    <property type="project" value="InterPro"/>
</dbReference>
<dbReference type="SMART" id="SM00422">
    <property type="entry name" value="HTH_MERR"/>
    <property type="match status" value="1"/>
</dbReference>
<keyword evidence="3" id="KW-0010">Activator</keyword>
<dbReference type="InterPro" id="IPR047057">
    <property type="entry name" value="MerR_fam"/>
</dbReference>
<dbReference type="Gene3D" id="1.10.1660.10">
    <property type="match status" value="1"/>
</dbReference>